<name>A0A9P5B5H8_9HYPO</name>
<sequence>MSGGYNRPCYFGAPLGSKHYKSLDGSSDKNVSTYMIDFGLWTAYKESRRVIRKHFDDPSNNLWGLTERGRPGSDLFILDFESFFDTNWSPIEAFPGTPESSPCPLECCREIGIQYNSEVTDNNLLQAPSGSWVDMTLTANLLLFFSLERRLWLVDTNLKQKKGAVSSHDSDTMQFYASNRKFVQVPLDKGEDNLTEWEYINPVAGGNFWRSSIHYARRANEVARSFRALPGSTAINNEHRLEDRIGLLGWEELENS</sequence>
<evidence type="ECO:0000313" key="1">
    <source>
        <dbReference type="EMBL" id="KAF4495332.1"/>
    </source>
</evidence>
<dbReference type="OrthoDB" id="3596450at2759"/>
<gene>
    <name evidence="1" type="ORF">FAGAP_8537</name>
</gene>
<dbReference type="AlphaFoldDB" id="A0A9P5B5H8"/>
<reference evidence="1" key="1">
    <citation type="submission" date="2020-01" db="EMBL/GenBank/DDBJ databases">
        <title>Identification and distribution of gene clusters putatively required for synthesis of sphingolipid metabolism inhibitors in phylogenetically diverse species of the filamentous fungus Fusarium.</title>
        <authorList>
            <person name="Kim H.-S."/>
            <person name="Busman M."/>
            <person name="Brown D.W."/>
            <person name="Divon H."/>
            <person name="Uhlig S."/>
            <person name="Proctor R.H."/>
        </authorList>
    </citation>
    <scope>NUCLEOTIDE SEQUENCE</scope>
    <source>
        <strain evidence="1">NRRL 31653</strain>
    </source>
</reference>
<evidence type="ECO:0000313" key="2">
    <source>
        <dbReference type="Proteomes" id="UP000737391"/>
    </source>
</evidence>
<organism evidence="1 2">
    <name type="scientific">Fusarium agapanthi</name>
    <dbReference type="NCBI Taxonomy" id="1803897"/>
    <lineage>
        <taxon>Eukaryota</taxon>
        <taxon>Fungi</taxon>
        <taxon>Dikarya</taxon>
        <taxon>Ascomycota</taxon>
        <taxon>Pezizomycotina</taxon>
        <taxon>Sordariomycetes</taxon>
        <taxon>Hypocreomycetidae</taxon>
        <taxon>Hypocreales</taxon>
        <taxon>Nectriaceae</taxon>
        <taxon>Fusarium</taxon>
        <taxon>Fusarium fujikuroi species complex</taxon>
    </lineage>
</organism>
<comment type="caution">
    <text evidence="1">The sequence shown here is derived from an EMBL/GenBank/DDBJ whole genome shotgun (WGS) entry which is preliminary data.</text>
</comment>
<dbReference type="EMBL" id="LUFC02000655">
    <property type="protein sequence ID" value="KAF4495332.1"/>
    <property type="molecule type" value="Genomic_DNA"/>
</dbReference>
<proteinExistence type="predicted"/>
<protein>
    <submittedName>
        <fullName evidence="1">Uncharacterized protein</fullName>
    </submittedName>
</protein>
<keyword evidence="2" id="KW-1185">Reference proteome</keyword>
<dbReference type="Proteomes" id="UP000737391">
    <property type="component" value="Unassembled WGS sequence"/>
</dbReference>
<accession>A0A9P5B5H8</accession>